<reference evidence="1 2" key="1">
    <citation type="journal article" date="2012" name="PLoS ONE">
        <title>Edwardsiella comparative phylogenomics reveal the new intra/inter-species taxonomic relationships, virulence evolution and niche adaptation mechanisms.</title>
        <authorList>
            <person name="Yang M."/>
            <person name="Lv Y."/>
            <person name="Xiao J."/>
            <person name="Wu H."/>
            <person name="Zheng H."/>
            <person name="Liu Q."/>
            <person name="Zhang Y."/>
            <person name="Wang Q."/>
        </authorList>
    </citation>
    <scope>NUCLEOTIDE SEQUENCE [LARGE SCALE GENOMIC DNA]</scope>
    <source>
        <strain evidence="2">080813</strain>
    </source>
</reference>
<dbReference type="KEGG" id="ete:ETEE_3634"/>
<organism evidence="1 2">
    <name type="scientific">Edwardsiella anguillarum ET080813</name>
    <dbReference type="NCBI Taxonomy" id="667120"/>
    <lineage>
        <taxon>Bacteria</taxon>
        <taxon>Pseudomonadati</taxon>
        <taxon>Pseudomonadota</taxon>
        <taxon>Gammaproteobacteria</taxon>
        <taxon>Enterobacterales</taxon>
        <taxon>Hafniaceae</taxon>
        <taxon>Edwardsiella</taxon>
    </lineage>
</organism>
<protein>
    <recommendedName>
        <fullName evidence="3">DUF1367 family protein</fullName>
    </recommendedName>
</protein>
<dbReference type="GeneID" id="33941048"/>
<dbReference type="RefSeq" id="WP_034165085.1">
    <property type="nucleotide sequence ID" value="NZ_CP006664.1"/>
</dbReference>
<dbReference type="HOGENOM" id="CLU_096415_0_0_6"/>
<gene>
    <name evidence="1" type="ORF">ETEE_3634</name>
</gene>
<dbReference type="AlphaFoldDB" id="A0A076LXA9"/>
<dbReference type="Pfam" id="PF07105">
    <property type="entry name" value="DUF1367"/>
    <property type="match status" value="1"/>
</dbReference>
<name>A0A076LXA9_9GAMM</name>
<evidence type="ECO:0000313" key="1">
    <source>
        <dbReference type="EMBL" id="AIJ10054.1"/>
    </source>
</evidence>
<evidence type="ECO:0008006" key="3">
    <source>
        <dbReference type="Google" id="ProtNLM"/>
    </source>
</evidence>
<dbReference type="EMBL" id="CP006664">
    <property type="protein sequence ID" value="AIJ10054.1"/>
    <property type="molecule type" value="Genomic_DNA"/>
</dbReference>
<accession>A0A076LXA9</accession>
<proteinExistence type="predicted"/>
<evidence type="ECO:0000313" key="2">
    <source>
        <dbReference type="Proteomes" id="UP000028681"/>
    </source>
</evidence>
<dbReference type="Proteomes" id="UP000028681">
    <property type="component" value="Chromosome"/>
</dbReference>
<sequence>MSSVQGKSPRRHKAEALGVLLPGGGIRYATDHDRDVMRAVPVGTPIALQPVGDRRNLKHHRKFFKLLALGMQYWVPAWEFVSRSESWVAHAVARRIAEAAADPALYDSVTREIAQGVLARLAEKRRGLFDAEVLKTEEAYLNHVMTQAGFCDVKPAPDGGAFRQRWSIAFANMDQATFDSIYRGVAGVIWNETLSQHFASEAEMALAVDQLMAF</sequence>
<dbReference type="InterPro" id="IPR009797">
    <property type="entry name" value="DUF1367"/>
</dbReference>